<evidence type="ECO:0000256" key="3">
    <source>
        <dbReference type="ARBA" id="ARBA00022475"/>
    </source>
</evidence>
<dbReference type="PANTHER" id="PTHR46494:SF1">
    <property type="entry name" value="CORA FAMILY METAL ION TRANSPORTER (EUROFUNG)"/>
    <property type="match status" value="1"/>
</dbReference>
<keyword evidence="2" id="KW-0813">Transport</keyword>
<dbReference type="GO" id="GO:0005886">
    <property type="term" value="C:plasma membrane"/>
    <property type="evidence" value="ECO:0007669"/>
    <property type="project" value="UniProtKB-SubCell"/>
</dbReference>
<dbReference type="PANTHER" id="PTHR46494">
    <property type="entry name" value="CORA FAMILY METAL ION TRANSPORTER (EUROFUNG)"/>
    <property type="match status" value="1"/>
</dbReference>
<gene>
    <name evidence="4" type="ORF">S12H4_11689</name>
</gene>
<dbReference type="GO" id="GO:0000287">
    <property type="term" value="F:magnesium ion binding"/>
    <property type="evidence" value="ECO:0007669"/>
    <property type="project" value="TreeGrafter"/>
</dbReference>
<dbReference type="Pfam" id="PF01544">
    <property type="entry name" value="CorA"/>
    <property type="match status" value="1"/>
</dbReference>
<proteinExistence type="predicted"/>
<dbReference type="Gene3D" id="1.20.58.340">
    <property type="entry name" value="Magnesium transport protein CorA, transmembrane region"/>
    <property type="match status" value="1"/>
</dbReference>
<reference evidence="4" key="1">
    <citation type="journal article" date="2014" name="Front. Microbiol.">
        <title>High frequency of phylogenetically diverse reductive dehalogenase-homologous genes in deep subseafloor sedimentary metagenomes.</title>
        <authorList>
            <person name="Kawai M."/>
            <person name="Futagami T."/>
            <person name="Toyoda A."/>
            <person name="Takaki Y."/>
            <person name="Nishi S."/>
            <person name="Hori S."/>
            <person name="Arai W."/>
            <person name="Tsubouchi T."/>
            <person name="Morono Y."/>
            <person name="Uchiyama I."/>
            <person name="Ito T."/>
            <person name="Fujiyama A."/>
            <person name="Inagaki F."/>
            <person name="Takami H."/>
        </authorList>
    </citation>
    <scope>NUCLEOTIDE SEQUENCE</scope>
    <source>
        <strain evidence="4">Expedition CK06-06</strain>
    </source>
</reference>
<evidence type="ECO:0000256" key="1">
    <source>
        <dbReference type="ARBA" id="ARBA00004651"/>
    </source>
</evidence>
<dbReference type="InterPro" id="IPR045861">
    <property type="entry name" value="CorA_cytoplasmic_dom"/>
</dbReference>
<name>X1RBR6_9ZZZZ</name>
<evidence type="ECO:0000313" key="4">
    <source>
        <dbReference type="EMBL" id="GAI77983.1"/>
    </source>
</evidence>
<evidence type="ECO:0000256" key="2">
    <source>
        <dbReference type="ARBA" id="ARBA00022448"/>
    </source>
</evidence>
<dbReference type="GO" id="GO:0050897">
    <property type="term" value="F:cobalt ion binding"/>
    <property type="evidence" value="ECO:0007669"/>
    <property type="project" value="TreeGrafter"/>
</dbReference>
<dbReference type="EMBL" id="BARW01005323">
    <property type="protein sequence ID" value="GAI77983.1"/>
    <property type="molecule type" value="Genomic_DNA"/>
</dbReference>
<evidence type="ECO:0008006" key="5">
    <source>
        <dbReference type="Google" id="ProtNLM"/>
    </source>
</evidence>
<dbReference type="AlphaFoldDB" id="X1RBR6"/>
<dbReference type="GO" id="GO:0015087">
    <property type="term" value="F:cobalt ion transmembrane transporter activity"/>
    <property type="evidence" value="ECO:0007669"/>
    <property type="project" value="TreeGrafter"/>
</dbReference>
<dbReference type="SUPFAM" id="SSF143865">
    <property type="entry name" value="CorA soluble domain-like"/>
    <property type="match status" value="1"/>
</dbReference>
<dbReference type="InterPro" id="IPR002523">
    <property type="entry name" value="MgTranspt_CorA/ZnTranspt_ZntB"/>
</dbReference>
<comment type="caution">
    <text evidence="4">The sequence shown here is derived from an EMBL/GenBank/DDBJ whole genome shotgun (WGS) entry which is preliminary data.</text>
</comment>
<keyword evidence="3" id="KW-1003">Cell membrane</keyword>
<feature type="non-terminal residue" evidence="4">
    <location>
        <position position="178"/>
    </location>
</feature>
<keyword evidence="3" id="KW-0472">Membrane</keyword>
<dbReference type="GO" id="GO:0015095">
    <property type="term" value="F:magnesium ion transmembrane transporter activity"/>
    <property type="evidence" value="ECO:0007669"/>
    <property type="project" value="TreeGrafter"/>
</dbReference>
<sequence length="178" mass="21121">MKTLIYDRKKETIKLDTPKKDMVALVGNANYIMWLDIDEPYKEDMDWLKENFNFHPLDLEDCISLIERPKIDLYEDYHFLVTHFPVFDKITRRLSPIQVNVFLGTNFLVTIRKGYIKSLNRTFENVSKDKELLHKGTDYLLHKVIDDLVDYCFPILEKIRGNIQNVENMVFDGATRQT</sequence>
<dbReference type="Gene3D" id="3.30.460.20">
    <property type="entry name" value="CorA soluble domain-like"/>
    <property type="match status" value="1"/>
</dbReference>
<accession>X1RBR6</accession>
<protein>
    <recommendedName>
        <fullName evidence="5">Magnesium and cobalt transport protein CorA</fullName>
    </recommendedName>
</protein>
<comment type="subcellular location">
    <subcellularLocation>
        <location evidence="1">Cell membrane</location>
        <topology evidence="1">Multi-pass membrane protein</topology>
    </subcellularLocation>
</comment>
<organism evidence="4">
    <name type="scientific">marine sediment metagenome</name>
    <dbReference type="NCBI Taxonomy" id="412755"/>
    <lineage>
        <taxon>unclassified sequences</taxon>
        <taxon>metagenomes</taxon>
        <taxon>ecological metagenomes</taxon>
    </lineage>
</organism>